<accession>A0A7W6LC83</accession>
<sequence>MRPSEVLEKNREAIRALVARHRLANPRIFGSVARGEDRDDSDLDILVDTLEDTTLFDLGGLQHELENLLQMRVDLATSKGLRPRVRDRVLAEAVAL</sequence>
<keyword evidence="6" id="KW-0547">Nucleotide-binding</keyword>
<evidence type="ECO:0000256" key="9">
    <source>
        <dbReference type="ARBA" id="ARBA00038276"/>
    </source>
</evidence>
<dbReference type="InterPro" id="IPR002934">
    <property type="entry name" value="Polymerase_NTP_transf_dom"/>
</dbReference>
<dbReference type="SUPFAM" id="SSF81301">
    <property type="entry name" value="Nucleotidyltransferase"/>
    <property type="match status" value="1"/>
</dbReference>
<evidence type="ECO:0000259" key="10">
    <source>
        <dbReference type="Pfam" id="PF01909"/>
    </source>
</evidence>
<protein>
    <recommendedName>
        <fullName evidence="10">Polymerase nucleotidyl transferase domain-containing protein</fullName>
    </recommendedName>
</protein>
<keyword evidence="3" id="KW-0808">Transferase</keyword>
<evidence type="ECO:0000256" key="5">
    <source>
        <dbReference type="ARBA" id="ARBA00022723"/>
    </source>
</evidence>
<dbReference type="EMBL" id="JACIEC010000001">
    <property type="protein sequence ID" value="MBB4141561.1"/>
    <property type="molecule type" value="Genomic_DNA"/>
</dbReference>
<evidence type="ECO:0000313" key="11">
    <source>
        <dbReference type="EMBL" id="MBB4141561.1"/>
    </source>
</evidence>
<proteinExistence type="inferred from homology"/>
<dbReference type="AlphaFoldDB" id="A0A7W6LC83"/>
<organism evidence="11 12">
    <name type="scientific">Rhizobium rhizoryzae</name>
    <dbReference type="NCBI Taxonomy" id="451876"/>
    <lineage>
        <taxon>Bacteria</taxon>
        <taxon>Pseudomonadati</taxon>
        <taxon>Pseudomonadota</taxon>
        <taxon>Alphaproteobacteria</taxon>
        <taxon>Hyphomicrobiales</taxon>
        <taxon>Rhizobiaceae</taxon>
        <taxon>Rhizobium/Agrobacterium group</taxon>
        <taxon>Rhizobium</taxon>
    </lineage>
</organism>
<evidence type="ECO:0000256" key="1">
    <source>
        <dbReference type="ARBA" id="ARBA00001946"/>
    </source>
</evidence>
<evidence type="ECO:0000256" key="4">
    <source>
        <dbReference type="ARBA" id="ARBA00022695"/>
    </source>
</evidence>
<name>A0A7W6LC83_9HYPH</name>
<keyword evidence="4" id="KW-0548">Nucleotidyltransferase</keyword>
<reference evidence="11 12" key="1">
    <citation type="submission" date="2020-08" db="EMBL/GenBank/DDBJ databases">
        <title>Genomic Encyclopedia of Type Strains, Phase IV (KMG-IV): sequencing the most valuable type-strain genomes for metagenomic binning, comparative biology and taxonomic classification.</title>
        <authorList>
            <person name="Goeker M."/>
        </authorList>
    </citation>
    <scope>NUCLEOTIDE SEQUENCE [LARGE SCALE GENOMIC DNA]</scope>
    <source>
        <strain evidence="11 12">DSM 29514</strain>
    </source>
</reference>
<keyword evidence="12" id="KW-1185">Reference proteome</keyword>
<dbReference type="Gene3D" id="3.30.460.10">
    <property type="entry name" value="Beta Polymerase, domain 2"/>
    <property type="match status" value="1"/>
</dbReference>
<evidence type="ECO:0000256" key="6">
    <source>
        <dbReference type="ARBA" id="ARBA00022741"/>
    </source>
</evidence>
<feature type="domain" description="Polymerase nucleotidyl transferase" evidence="10">
    <location>
        <begin position="16"/>
        <end position="95"/>
    </location>
</feature>
<gene>
    <name evidence="11" type="ORF">GGQ72_000060</name>
</gene>
<dbReference type="PANTHER" id="PTHR33571:SF12">
    <property type="entry name" value="BSL3053 PROTEIN"/>
    <property type="match status" value="1"/>
</dbReference>
<keyword evidence="7" id="KW-0067">ATP-binding</keyword>
<evidence type="ECO:0000256" key="8">
    <source>
        <dbReference type="ARBA" id="ARBA00022842"/>
    </source>
</evidence>
<dbReference type="GO" id="GO:0005524">
    <property type="term" value="F:ATP binding"/>
    <property type="evidence" value="ECO:0007669"/>
    <property type="project" value="UniProtKB-KW"/>
</dbReference>
<dbReference type="InterPro" id="IPR043519">
    <property type="entry name" value="NT_sf"/>
</dbReference>
<evidence type="ECO:0000256" key="7">
    <source>
        <dbReference type="ARBA" id="ARBA00022840"/>
    </source>
</evidence>
<dbReference type="CDD" id="cd05403">
    <property type="entry name" value="NT_KNTase_like"/>
    <property type="match status" value="1"/>
</dbReference>
<evidence type="ECO:0000313" key="12">
    <source>
        <dbReference type="Proteomes" id="UP000519897"/>
    </source>
</evidence>
<dbReference type="GO" id="GO:0016779">
    <property type="term" value="F:nucleotidyltransferase activity"/>
    <property type="evidence" value="ECO:0007669"/>
    <property type="project" value="UniProtKB-KW"/>
</dbReference>
<dbReference type="Proteomes" id="UP000519897">
    <property type="component" value="Unassembled WGS sequence"/>
</dbReference>
<dbReference type="RefSeq" id="WP_165135076.1">
    <property type="nucleotide sequence ID" value="NZ_CP049250.1"/>
</dbReference>
<dbReference type="PANTHER" id="PTHR33571">
    <property type="entry name" value="SSL8005 PROTEIN"/>
    <property type="match status" value="1"/>
</dbReference>
<comment type="cofactor">
    <cofactor evidence="1">
        <name>Mg(2+)</name>
        <dbReference type="ChEBI" id="CHEBI:18420"/>
    </cofactor>
</comment>
<dbReference type="GO" id="GO:0046872">
    <property type="term" value="F:metal ion binding"/>
    <property type="evidence" value="ECO:0007669"/>
    <property type="project" value="UniProtKB-KW"/>
</dbReference>
<keyword evidence="8" id="KW-0460">Magnesium</keyword>
<comment type="caution">
    <text evidence="11">The sequence shown here is derived from an EMBL/GenBank/DDBJ whole genome shotgun (WGS) entry which is preliminary data.</text>
</comment>
<evidence type="ECO:0000256" key="3">
    <source>
        <dbReference type="ARBA" id="ARBA00022679"/>
    </source>
</evidence>
<dbReference type="Pfam" id="PF01909">
    <property type="entry name" value="NTP_transf_2"/>
    <property type="match status" value="1"/>
</dbReference>
<keyword evidence="2" id="KW-1277">Toxin-antitoxin system</keyword>
<dbReference type="InterPro" id="IPR052038">
    <property type="entry name" value="Type-VII_TA_antitoxin"/>
</dbReference>
<evidence type="ECO:0000256" key="2">
    <source>
        <dbReference type="ARBA" id="ARBA00022649"/>
    </source>
</evidence>
<comment type="similarity">
    <text evidence="9">Belongs to the MntA antitoxin family.</text>
</comment>
<keyword evidence="5" id="KW-0479">Metal-binding</keyword>